<proteinExistence type="inferred from homology"/>
<evidence type="ECO:0000256" key="2">
    <source>
        <dbReference type="ARBA" id="ARBA00004496"/>
    </source>
</evidence>
<dbReference type="HAMAP" id="MF_00281">
    <property type="entry name" value="Phe_tRNA_synth_alpha1"/>
    <property type="match status" value="1"/>
</dbReference>
<gene>
    <name evidence="18" type="primary">pheS_26</name>
    <name evidence="18" type="ORF">SDC9_66762</name>
</gene>
<keyword evidence="7" id="KW-0963">Cytoplasm</keyword>
<dbReference type="GO" id="GO:0046872">
    <property type="term" value="F:metal ion binding"/>
    <property type="evidence" value="ECO:0007669"/>
    <property type="project" value="UniProtKB-KW"/>
</dbReference>
<evidence type="ECO:0000256" key="8">
    <source>
        <dbReference type="ARBA" id="ARBA00022598"/>
    </source>
</evidence>
<dbReference type="NCBIfam" id="TIGR00468">
    <property type="entry name" value="pheS"/>
    <property type="match status" value="1"/>
</dbReference>
<dbReference type="PROSITE" id="PS50862">
    <property type="entry name" value="AA_TRNA_LIGASE_II"/>
    <property type="match status" value="1"/>
</dbReference>
<keyword evidence="8 18" id="KW-0436">Ligase</keyword>
<dbReference type="AlphaFoldDB" id="A0A644Y1C4"/>
<evidence type="ECO:0000256" key="15">
    <source>
        <dbReference type="ARBA" id="ARBA00030612"/>
    </source>
</evidence>
<comment type="catalytic activity">
    <reaction evidence="16">
        <text>tRNA(Phe) + L-phenylalanine + ATP = L-phenylalanyl-tRNA(Phe) + AMP + diphosphate + H(+)</text>
        <dbReference type="Rhea" id="RHEA:19413"/>
        <dbReference type="Rhea" id="RHEA-COMP:9668"/>
        <dbReference type="Rhea" id="RHEA-COMP:9699"/>
        <dbReference type="ChEBI" id="CHEBI:15378"/>
        <dbReference type="ChEBI" id="CHEBI:30616"/>
        <dbReference type="ChEBI" id="CHEBI:33019"/>
        <dbReference type="ChEBI" id="CHEBI:58095"/>
        <dbReference type="ChEBI" id="CHEBI:78442"/>
        <dbReference type="ChEBI" id="CHEBI:78531"/>
        <dbReference type="ChEBI" id="CHEBI:456215"/>
        <dbReference type="EC" id="6.1.1.20"/>
    </reaction>
</comment>
<dbReference type="InterPro" id="IPR002319">
    <property type="entry name" value="Phenylalanyl-tRNA_Synthase"/>
</dbReference>
<keyword evidence="10" id="KW-0547">Nucleotide-binding</keyword>
<evidence type="ECO:0000256" key="6">
    <source>
        <dbReference type="ARBA" id="ARBA00015409"/>
    </source>
</evidence>
<dbReference type="Pfam" id="PF01409">
    <property type="entry name" value="tRNA-synt_2d"/>
    <property type="match status" value="1"/>
</dbReference>
<dbReference type="EC" id="6.1.1.20" evidence="5"/>
<dbReference type="Pfam" id="PF02912">
    <property type="entry name" value="Phe_tRNA-synt_N"/>
    <property type="match status" value="1"/>
</dbReference>
<evidence type="ECO:0000256" key="4">
    <source>
        <dbReference type="ARBA" id="ARBA00011209"/>
    </source>
</evidence>
<name>A0A644Y1C4_9ZZZZ</name>
<dbReference type="EMBL" id="VSSQ01003360">
    <property type="protein sequence ID" value="MPM20333.1"/>
    <property type="molecule type" value="Genomic_DNA"/>
</dbReference>
<keyword evidence="14" id="KW-0030">Aminoacyl-tRNA synthetase</keyword>
<dbReference type="GO" id="GO:0005524">
    <property type="term" value="F:ATP binding"/>
    <property type="evidence" value="ECO:0007669"/>
    <property type="project" value="UniProtKB-KW"/>
</dbReference>
<dbReference type="GO" id="GO:0004826">
    <property type="term" value="F:phenylalanine-tRNA ligase activity"/>
    <property type="evidence" value="ECO:0007669"/>
    <property type="project" value="UniProtKB-EC"/>
</dbReference>
<dbReference type="InterPro" id="IPR010978">
    <property type="entry name" value="tRNA-bd_arm"/>
</dbReference>
<dbReference type="GO" id="GO:0000049">
    <property type="term" value="F:tRNA binding"/>
    <property type="evidence" value="ECO:0007669"/>
    <property type="project" value="InterPro"/>
</dbReference>
<evidence type="ECO:0000259" key="17">
    <source>
        <dbReference type="PROSITE" id="PS50862"/>
    </source>
</evidence>
<evidence type="ECO:0000256" key="1">
    <source>
        <dbReference type="ARBA" id="ARBA00001946"/>
    </source>
</evidence>
<dbReference type="Gene3D" id="3.30.930.10">
    <property type="entry name" value="Bira Bifunctional Protein, Domain 2"/>
    <property type="match status" value="1"/>
</dbReference>
<dbReference type="SUPFAM" id="SSF46589">
    <property type="entry name" value="tRNA-binding arm"/>
    <property type="match status" value="1"/>
</dbReference>
<evidence type="ECO:0000256" key="9">
    <source>
        <dbReference type="ARBA" id="ARBA00022723"/>
    </source>
</evidence>
<feature type="domain" description="Aminoacyl-transfer RNA synthetases class-II family profile" evidence="17">
    <location>
        <begin position="174"/>
        <end position="397"/>
    </location>
</feature>
<evidence type="ECO:0000256" key="16">
    <source>
        <dbReference type="ARBA" id="ARBA00049255"/>
    </source>
</evidence>
<evidence type="ECO:0000256" key="14">
    <source>
        <dbReference type="ARBA" id="ARBA00023146"/>
    </source>
</evidence>
<dbReference type="FunFam" id="3.30.930.10:FF:000089">
    <property type="entry name" value="Phenylalanine--tRNA ligase alpha subunit"/>
    <property type="match status" value="1"/>
</dbReference>
<dbReference type="InterPro" id="IPR045864">
    <property type="entry name" value="aa-tRNA-synth_II/BPL/LPL"/>
</dbReference>
<dbReference type="GO" id="GO:0006432">
    <property type="term" value="P:phenylalanyl-tRNA aminoacylation"/>
    <property type="evidence" value="ECO:0007669"/>
    <property type="project" value="InterPro"/>
</dbReference>
<evidence type="ECO:0000256" key="12">
    <source>
        <dbReference type="ARBA" id="ARBA00022842"/>
    </source>
</evidence>
<dbReference type="InterPro" id="IPR022911">
    <property type="entry name" value="Phe_tRNA_ligase_alpha1_bac"/>
</dbReference>
<evidence type="ECO:0000256" key="11">
    <source>
        <dbReference type="ARBA" id="ARBA00022840"/>
    </source>
</evidence>
<dbReference type="SUPFAM" id="SSF55681">
    <property type="entry name" value="Class II aaRS and biotin synthetases"/>
    <property type="match status" value="1"/>
</dbReference>
<dbReference type="InterPro" id="IPR004529">
    <property type="entry name" value="Phe-tRNA-synth_IIc_asu"/>
</dbReference>
<dbReference type="InterPro" id="IPR004188">
    <property type="entry name" value="Phe-tRNA_ligase_II_N"/>
</dbReference>
<accession>A0A644Y1C4</accession>
<comment type="subcellular location">
    <subcellularLocation>
        <location evidence="2">Cytoplasm</location>
    </subcellularLocation>
</comment>
<protein>
    <recommendedName>
        <fullName evidence="6">Phenylalanine--tRNA ligase alpha subunit</fullName>
        <ecNumber evidence="5">6.1.1.20</ecNumber>
    </recommendedName>
    <alternativeName>
        <fullName evidence="15">Phenylalanyl-tRNA synthetase alpha subunit</fullName>
    </alternativeName>
</protein>
<reference evidence="18" key="1">
    <citation type="submission" date="2019-08" db="EMBL/GenBank/DDBJ databases">
        <authorList>
            <person name="Kucharzyk K."/>
            <person name="Murdoch R.W."/>
            <person name="Higgins S."/>
            <person name="Loffler F."/>
        </authorList>
    </citation>
    <scope>NUCLEOTIDE SEQUENCE</scope>
</reference>
<evidence type="ECO:0000256" key="7">
    <source>
        <dbReference type="ARBA" id="ARBA00022490"/>
    </source>
</evidence>
<dbReference type="GO" id="GO:0005737">
    <property type="term" value="C:cytoplasm"/>
    <property type="evidence" value="ECO:0007669"/>
    <property type="project" value="UniProtKB-SubCell"/>
</dbReference>
<evidence type="ECO:0000256" key="13">
    <source>
        <dbReference type="ARBA" id="ARBA00022917"/>
    </source>
</evidence>
<organism evidence="18">
    <name type="scientific">bioreactor metagenome</name>
    <dbReference type="NCBI Taxonomy" id="1076179"/>
    <lineage>
        <taxon>unclassified sequences</taxon>
        <taxon>metagenomes</taxon>
        <taxon>ecological metagenomes</taxon>
    </lineage>
</organism>
<evidence type="ECO:0000313" key="18">
    <source>
        <dbReference type="EMBL" id="MPM20333.1"/>
    </source>
</evidence>
<comment type="cofactor">
    <cofactor evidence="1">
        <name>Mg(2+)</name>
        <dbReference type="ChEBI" id="CHEBI:18420"/>
    </cofactor>
</comment>
<keyword evidence="12" id="KW-0460">Magnesium</keyword>
<keyword evidence="9" id="KW-0479">Metal-binding</keyword>
<comment type="similarity">
    <text evidence="3">Belongs to the class-II aminoacyl-tRNA synthetase family. Phe-tRNA synthetase alpha subunit type 1 subfamily.</text>
</comment>
<dbReference type="InterPro" id="IPR006195">
    <property type="entry name" value="aa-tRNA-synth_II"/>
</dbReference>
<comment type="caution">
    <text evidence="18">The sequence shown here is derived from an EMBL/GenBank/DDBJ whole genome shotgun (WGS) entry which is preliminary data.</text>
</comment>
<keyword evidence="13" id="KW-0648">Protein biosynthesis</keyword>
<evidence type="ECO:0000256" key="10">
    <source>
        <dbReference type="ARBA" id="ARBA00022741"/>
    </source>
</evidence>
<dbReference type="PANTHER" id="PTHR11538">
    <property type="entry name" value="PHENYLALANYL-TRNA SYNTHETASE"/>
    <property type="match status" value="1"/>
</dbReference>
<evidence type="ECO:0000256" key="3">
    <source>
        <dbReference type="ARBA" id="ARBA00010207"/>
    </source>
</evidence>
<keyword evidence="11" id="KW-0067">ATP-binding</keyword>
<dbReference type="PANTHER" id="PTHR11538:SF41">
    <property type="entry name" value="PHENYLALANINE--TRNA LIGASE, MITOCHONDRIAL"/>
    <property type="match status" value="1"/>
</dbReference>
<sequence length="398" mass="44155">MVPRRVSSLAEERVFFTHSGLYKRHCYLVAGEFTAGNARLIDNVLRGAQNEEGAKIMDMKESLQSLHKEAEERLHACQTPEALEQALVEILGRSGSLTAILRTMGKLAAEERASVGAFANQVKSALETVAAKKRAELDAVAKRLRFEKEAVDVTAPGTLAQPLGRLHPMTQTYREIRDVLIGMGFSMFDGPEIELDDNNFTLLNLPKDHPARDMQDTFYINENVVLRTHTSPCEVRALTTLTPPFRLLMPGRVFRVDEVDASHSPVFHQIEGFVVDKGLTLGDLKGILDAFVHAVFGENVKTRLRPSYFPFTEPSAELDVSCSICGGKGCRVCKGTGWIEILGCGVTNPHEIANCGYDPKVWTGLAFGLGVDRMANLKFGINDIRLEYENDARFLRQF</sequence>
<dbReference type="CDD" id="cd00496">
    <property type="entry name" value="PheRS_alpha_core"/>
    <property type="match status" value="1"/>
</dbReference>
<comment type="subunit">
    <text evidence="4">Tetramer of two alpha and two beta subunits.</text>
</comment>
<evidence type="ECO:0000256" key="5">
    <source>
        <dbReference type="ARBA" id="ARBA00012814"/>
    </source>
</evidence>